<dbReference type="Gene3D" id="1.10.3680.10">
    <property type="entry name" value="TerB-like"/>
    <property type="match status" value="1"/>
</dbReference>
<name>A0A7V7KXY2_9GAMM</name>
<evidence type="ECO:0000256" key="2">
    <source>
        <dbReference type="SAM" id="MobiDB-lite"/>
    </source>
</evidence>
<keyword evidence="1" id="KW-0143">Chaperone</keyword>
<dbReference type="SMART" id="SM00271">
    <property type="entry name" value="DnaJ"/>
    <property type="match status" value="1"/>
</dbReference>
<organism evidence="4 5">
    <name type="scientific">Halopseudomonas laoshanensis</name>
    <dbReference type="NCBI Taxonomy" id="2268758"/>
    <lineage>
        <taxon>Bacteria</taxon>
        <taxon>Pseudomonadati</taxon>
        <taxon>Pseudomonadota</taxon>
        <taxon>Gammaproteobacteria</taxon>
        <taxon>Pseudomonadales</taxon>
        <taxon>Pseudomonadaceae</taxon>
        <taxon>Halopseudomonas</taxon>
    </lineage>
</organism>
<evidence type="ECO:0000256" key="1">
    <source>
        <dbReference type="ARBA" id="ARBA00023186"/>
    </source>
</evidence>
<dbReference type="SUPFAM" id="SSF158682">
    <property type="entry name" value="TerB-like"/>
    <property type="match status" value="1"/>
</dbReference>
<dbReference type="EMBL" id="QOVF01000002">
    <property type="protein sequence ID" value="KAA0695224.1"/>
    <property type="molecule type" value="Genomic_DNA"/>
</dbReference>
<evidence type="ECO:0000313" key="5">
    <source>
        <dbReference type="Proteomes" id="UP000463138"/>
    </source>
</evidence>
<accession>A0A7V7KXY2</accession>
<feature type="region of interest" description="Disordered" evidence="2">
    <location>
        <begin position="167"/>
        <end position="204"/>
    </location>
</feature>
<keyword evidence="5" id="KW-1185">Reference proteome</keyword>
<dbReference type="InterPro" id="IPR029024">
    <property type="entry name" value="TerB-like"/>
</dbReference>
<reference evidence="4 5" key="1">
    <citation type="submission" date="2018-07" db="EMBL/GenBank/DDBJ databases">
        <title>Pseudomonas laoshanensis sp. nov., isolated from soil.</title>
        <authorList>
            <person name="Sun J."/>
            <person name="Yu L."/>
            <person name="Wang M."/>
            <person name="Zhang C."/>
        </authorList>
    </citation>
    <scope>NUCLEOTIDE SEQUENCE [LARGE SCALE GENOMIC DNA]</scope>
    <source>
        <strain evidence="4 5">Y22</strain>
    </source>
</reference>
<dbReference type="CDD" id="cd07316">
    <property type="entry name" value="terB_like_DjlA"/>
    <property type="match status" value="1"/>
</dbReference>
<dbReference type="InterPro" id="IPR007791">
    <property type="entry name" value="DjlA_N"/>
</dbReference>
<sequence length="278" mass="31002">MTPVLWPVTVIGAALGGSIGGVSGGIFGAVLGHALDRHWQLQRWSDLPRRCRELLGREASFEQVLFLCLGRLAKADGRVLPAHLQLARDLMQQYRFDDAARLQAMQWFNQGKLPSKRLTPLVRRLLKREPARIAELLDCCWRMALADGVLGPQERALLDEWGGQAGMGRAEQQRMHQRHQRGYSRSDSGSAGAGSQSGVGSAPVANRDRLKEAASLLEVGLDAPPEQIKRAYRRQLSRHHPDKLIARGGSERDPGLAGERIHLIQEAYELIKRYRGFR</sequence>
<gene>
    <name evidence="4" type="ORF">DT594_10340</name>
</gene>
<dbReference type="Proteomes" id="UP000463138">
    <property type="component" value="Unassembled WGS sequence"/>
</dbReference>
<evidence type="ECO:0000259" key="3">
    <source>
        <dbReference type="PROSITE" id="PS50076"/>
    </source>
</evidence>
<dbReference type="InterPro" id="IPR036869">
    <property type="entry name" value="J_dom_sf"/>
</dbReference>
<dbReference type="NCBIfam" id="NF006948">
    <property type="entry name" value="PRK09430.1"/>
    <property type="match status" value="1"/>
</dbReference>
<evidence type="ECO:0000313" key="4">
    <source>
        <dbReference type="EMBL" id="KAA0695224.1"/>
    </source>
</evidence>
<comment type="caution">
    <text evidence="4">The sequence shown here is derived from an EMBL/GenBank/DDBJ whole genome shotgun (WGS) entry which is preliminary data.</text>
</comment>
<dbReference type="AlphaFoldDB" id="A0A7V7KXY2"/>
<dbReference type="InterPro" id="IPR001623">
    <property type="entry name" value="DnaJ_domain"/>
</dbReference>
<dbReference type="Pfam" id="PF05099">
    <property type="entry name" value="TerB"/>
    <property type="match status" value="1"/>
</dbReference>
<dbReference type="CDD" id="cd06257">
    <property type="entry name" value="DnaJ"/>
    <property type="match status" value="1"/>
</dbReference>
<protein>
    <submittedName>
        <fullName evidence="4">Co-chaperone DjlA</fullName>
    </submittedName>
</protein>
<feature type="domain" description="J" evidence="3">
    <location>
        <begin position="212"/>
        <end position="278"/>
    </location>
</feature>
<dbReference type="Gene3D" id="1.10.287.110">
    <property type="entry name" value="DnaJ domain"/>
    <property type="match status" value="1"/>
</dbReference>
<dbReference type="Pfam" id="PF00226">
    <property type="entry name" value="DnaJ"/>
    <property type="match status" value="1"/>
</dbReference>
<dbReference type="PROSITE" id="PS50076">
    <property type="entry name" value="DNAJ_2"/>
    <property type="match status" value="1"/>
</dbReference>
<dbReference type="OrthoDB" id="9782583at2"/>
<dbReference type="SUPFAM" id="SSF46565">
    <property type="entry name" value="Chaperone J-domain"/>
    <property type="match status" value="1"/>
</dbReference>
<proteinExistence type="predicted"/>